<accession>A0AAV5DCD1</accession>
<dbReference type="Pfam" id="PF00179">
    <property type="entry name" value="UQ_con"/>
    <property type="match status" value="1"/>
</dbReference>
<reference evidence="4" key="1">
    <citation type="journal article" date="2018" name="DNA Res.">
        <title>Multiple hybrid de novo genome assembly of finger millet, an orphan allotetraploid crop.</title>
        <authorList>
            <person name="Hatakeyama M."/>
            <person name="Aluri S."/>
            <person name="Balachadran M.T."/>
            <person name="Sivarajan S.R."/>
            <person name="Patrignani A."/>
            <person name="Gruter S."/>
            <person name="Poveda L."/>
            <person name="Shimizu-Inatsugi R."/>
            <person name="Baeten J."/>
            <person name="Francoijs K.J."/>
            <person name="Nataraja K.N."/>
            <person name="Reddy Y.A.N."/>
            <person name="Phadnis S."/>
            <person name="Ravikumar R.L."/>
            <person name="Schlapbach R."/>
            <person name="Sreeman S.M."/>
            <person name="Shimizu K.K."/>
        </authorList>
    </citation>
    <scope>NUCLEOTIDE SEQUENCE</scope>
</reference>
<dbReference type="InterPro" id="IPR000608">
    <property type="entry name" value="UBC"/>
</dbReference>
<keyword evidence="2" id="KW-1133">Transmembrane helix</keyword>
<dbReference type="Gene3D" id="3.10.110.10">
    <property type="entry name" value="Ubiquitin Conjugating Enzyme"/>
    <property type="match status" value="1"/>
</dbReference>
<sequence>MAATAKYNRSNPAVKRILQEVKEMQSNPSPDFMALPLEEDIFEWQFAILGPRDSEFEGGIYHGRIQLPSDYPFKPPSFMLLTGSLDYKKEDRRALAIKSREAPPKFGSPERQKLIDEIHEQMLSKAPPVPQQLTIGSNEDSNQLPVSDSLGGPVEKAVEGDNASGSMSPLSDLPEPEPESGVAENTGEATADDATHPHMPEVSHRNNTPIVPVVPHTRAIATQKPKHDRLLTLAAFGLTLAIMALVIKKFLKINGLAGFIEGKF</sequence>
<gene>
    <name evidence="4" type="primary">ga25961</name>
    <name evidence="4" type="ORF">PR202_ga25961</name>
</gene>
<dbReference type="AlphaFoldDB" id="A0AAV5DCD1"/>
<keyword evidence="2" id="KW-0812">Transmembrane</keyword>
<feature type="region of interest" description="Disordered" evidence="1">
    <location>
        <begin position="125"/>
        <end position="209"/>
    </location>
</feature>
<name>A0AAV5DCD1_ELECO</name>
<evidence type="ECO:0000313" key="4">
    <source>
        <dbReference type="EMBL" id="GJN08073.1"/>
    </source>
</evidence>
<comment type="caution">
    <text evidence="4">The sequence shown here is derived from an EMBL/GenBank/DDBJ whole genome shotgun (WGS) entry which is preliminary data.</text>
</comment>
<evidence type="ECO:0000256" key="1">
    <source>
        <dbReference type="SAM" id="MobiDB-lite"/>
    </source>
</evidence>
<keyword evidence="5" id="KW-1185">Reference proteome</keyword>
<organism evidence="4 5">
    <name type="scientific">Eleusine coracana subsp. coracana</name>
    <dbReference type="NCBI Taxonomy" id="191504"/>
    <lineage>
        <taxon>Eukaryota</taxon>
        <taxon>Viridiplantae</taxon>
        <taxon>Streptophyta</taxon>
        <taxon>Embryophyta</taxon>
        <taxon>Tracheophyta</taxon>
        <taxon>Spermatophyta</taxon>
        <taxon>Magnoliopsida</taxon>
        <taxon>Liliopsida</taxon>
        <taxon>Poales</taxon>
        <taxon>Poaceae</taxon>
        <taxon>PACMAD clade</taxon>
        <taxon>Chloridoideae</taxon>
        <taxon>Cynodonteae</taxon>
        <taxon>Eleusininae</taxon>
        <taxon>Eleusine</taxon>
    </lineage>
</organism>
<feature type="transmembrane region" description="Helical" evidence="2">
    <location>
        <begin position="230"/>
        <end position="247"/>
    </location>
</feature>
<dbReference type="Proteomes" id="UP001054889">
    <property type="component" value="Unassembled WGS sequence"/>
</dbReference>
<feature type="compositionally biased region" description="Polar residues" evidence="1">
    <location>
        <begin position="131"/>
        <end position="146"/>
    </location>
</feature>
<dbReference type="SUPFAM" id="SSF54495">
    <property type="entry name" value="UBC-like"/>
    <property type="match status" value="1"/>
</dbReference>
<dbReference type="PROSITE" id="PS50127">
    <property type="entry name" value="UBC_2"/>
    <property type="match status" value="1"/>
</dbReference>
<evidence type="ECO:0000313" key="5">
    <source>
        <dbReference type="Proteomes" id="UP001054889"/>
    </source>
</evidence>
<dbReference type="InterPro" id="IPR016135">
    <property type="entry name" value="UBQ-conjugating_enzyme/RWD"/>
</dbReference>
<dbReference type="InterPro" id="IPR050113">
    <property type="entry name" value="Ub_conjugating_enzyme"/>
</dbReference>
<protein>
    <recommendedName>
        <fullName evidence="3">UBC core domain-containing protein</fullName>
    </recommendedName>
</protein>
<proteinExistence type="predicted"/>
<evidence type="ECO:0000256" key="2">
    <source>
        <dbReference type="SAM" id="Phobius"/>
    </source>
</evidence>
<dbReference type="SMART" id="SM00212">
    <property type="entry name" value="UBCc"/>
    <property type="match status" value="1"/>
</dbReference>
<feature type="compositionally biased region" description="Basic and acidic residues" evidence="1">
    <location>
        <begin position="193"/>
        <end position="204"/>
    </location>
</feature>
<feature type="domain" description="UBC core" evidence="3">
    <location>
        <begin position="12"/>
        <end position="167"/>
    </location>
</feature>
<keyword evidence="2" id="KW-0472">Membrane</keyword>
<evidence type="ECO:0000259" key="3">
    <source>
        <dbReference type="PROSITE" id="PS50127"/>
    </source>
</evidence>
<dbReference type="PANTHER" id="PTHR24067">
    <property type="entry name" value="UBIQUITIN-CONJUGATING ENZYME E2"/>
    <property type="match status" value="1"/>
</dbReference>
<dbReference type="EMBL" id="BQKI01000015">
    <property type="protein sequence ID" value="GJN08073.1"/>
    <property type="molecule type" value="Genomic_DNA"/>
</dbReference>
<reference evidence="4" key="2">
    <citation type="submission" date="2021-12" db="EMBL/GenBank/DDBJ databases">
        <title>Resequencing data analysis of finger millet.</title>
        <authorList>
            <person name="Hatakeyama M."/>
            <person name="Aluri S."/>
            <person name="Balachadran M.T."/>
            <person name="Sivarajan S.R."/>
            <person name="Poveda L."/>
            <person name="Shimizu-Inatsugi R."/>
            <person name="Schlapbach R."/>
            <person name="Sreeman S.M."/>
            <person name="Shimizu K.K."/>
        </authorList>
    </citation>
    <scope>NUCLEOTIDE SEQUENCE</scope>
</reference>